<dbReference type="Proteomes" id="UP001149954">
    <property type="component" value="Unassembled WGS sequence"/>
</dbReference>
<sequence>MTQEDGYILGRAVEASVRILMRNRLDAQHLLWKLHNGIALLPDIPIMEDMKITDLGTGTANLRGNDISSLSRHIKHLLIHQHIKGVEAEEWERIINEIFKKANLDYSWVSNLPSHLQQNFDIIQWEIGCFRPELVQLCTNTYLMALREILQGIKRSLVHDMPFSSTEQEVALYRLSQNTKSCIYNWSPGIILAQKI</sequence>
<comment type="caution">
    <text evidence="1">The sequence shown here is derived from an EMBL/GenBank/DDBJ whole genome shotgun (WGS) entry which is preliminary data.</text>
</comment>
<keyword evidence="2" id="KW-1185">Reference proteome</keyword>
<dbReference type="EMBL" id="JAPWDS010000002">
    <property type="protein sequence ID" value="KAJ5513019.1"/>
    <property type="molecule type" value="Genomic_DNA"/>
</dbReference>
<dbReference type="AlphaFoldDB" id="A0A9X0C942"/>
<reference evidence="1" key="1">
    <citation type="submission" date="2022-12" db="EMBL/GenBank/DDBJ databases">
        <authorList>
            <person name="Petersen C."/>
        </authorList>
    </citation>
    <scope>NUCLEOTIDE SEQUENCE</scope>
    <source>
        <strain evidence="1">IBT 29495</strain>
    </source>
</reference>
<name>A0A9X0C942_9EURO</name>
<organism evidence="1 2">
    <name type="scientific">Penicillium fimorum</name>
    <dbReference type="NCBI Taxonomy" id="1882269"/>
    <lineage>
        <taxon>Eukaryota</taxon>
        <taxon>Fungi</taxon>
        <taxon>Dikarya</taxon>
        <taxon>Ascomycota</taxon>
        <taxon>Pezizomycotina</taxon>
        <taxon>Eurotiomycetes</taxon>
        <taxon>Eurotiomycetidae</taxon>
        <taxon>Eurotiales</taxon>
        <taxon>Aspergillaceae</taxon>
        <taxon>Penicillium</taxon>
    </lineage>
</organism>
<evidence type="ECO:0000313" key="1">
    <source>
        <dbReference type="EMBL" id="KAJ5513019.1"/>
    </source>
</evidence>
<dbReference type="OrthoDB" id="417697at2759"/>
<proteinExistence type="predicted"/>
<protein>
    <submittedName>
        <fullName evidence="1">Uncharacterized protein</fullName>
    </submittedName>
</protein>
<evidence type="ECO:0000313" key="2">
    <source>
        <dbReference type="Proteomes" id="UP001149954"/>
    </source>
</evidence>
<accession>A0A9X0C942</accession>
<reference evidence="1" key="2">
    <citation type="journal article" date="2023" name="IMA Fungus">
        <title>Comparative genomic study of the Penicillium genus elucidates a diverse pangenome and 15 lateral gene transfer events.</title>
        <authorList>
            <person name="Petersen C."/>
            <person name="Sorensen T."/>
            <person name="Nielsen M.R."/>
            <person name="Sondergaard T.E."/>
            <person name="Sorensen J.L."/>
            <person name="Fitzpatrick D.A."/>
            <person name="Frisvad J.C."/>
            <person name="Nielsen K.L."/>
        </authorList>
    </citation>
    <scope>NUCLEOTIDE SEQUENCE</scope>
    <source>
        <strain evidence="1">IBT 29495</strain>
    </source>
</reference>
<gene>
    <name evidence="1" type="ORF">N7463_002571</name>
</gene>